<keyword evidence="7" id="KW-1278">Translocase</keyword>
<evidence type="ECO:0000256" key="7">
    <source>
        <dbReference type="ARBA" id="ARBA00022967"/>
    </source>
</evidence>
<evidence type="ECO:0000313" key="10">
    <source>
        <dbReference type="EMBL" id="RKO68013.1"/>
    </source>
</evidence>
<keyword evidence="5" id="KW-0547">Nucleotide-binding</keyword>
<dbReference type="PROSITE" id="PS00211">
    <property type="entry name" value="ABC_TRANSPORTER_1"/>
    <property type="match status" value="1"/>
</dbReference>
<reference evidence="10 11" key="1">
    <citation type="submission" date="2018-10" db="EMBL/GenBank/DDBJ databases">
        <authorList>
            <person name="Grouzdev D.S."/>
            <person name="Krutkina M.S."/>
            <person name="Tourova T.P."/>
            <person name="Nazina T.N."/>
        </authorList>
    </citation>
    <scope>NUCLEOTIDE SEQUENCE [LARGE SCALE GENOMIC DNA]</scope>
    <source>
        <strain evidence="10 11">435</strain>
    </source>
</reference>
<dbReference type="GO" id="GO:0005886">
    <property type="term" value="C:plasma membrane"/>
    <property type="evidence" value="ECO:0007669"/>
    <property type="project" value="UniProtKB-SubCell"/>
</dbReference>
<dbReference type="PROSITE" id="PS50893">
    <property type="entry name" value="ABC_TRANSPORTER_2"/>
    <property type="match status" value="1"/>
</dbReference>
<evidence type="ECO:0000256" key="4">
    <source>
        <dbReference type="ARBA" id="ARBA00022475"/>
    </source>
</evidence>
<gene>
    <name evidence="10" type="ORF">D7024_00645</name>
</gene>
<dbReference type="EMBL" id="RBWE01000001">
    <property type="protein sequence ID" value="RKO68013.1"/>
    <property type="molecule type" value="Genomic_DNA"/>
</dbReference>
<evidence type="ECO:0000259" key="9">
    <source>
        <dbReference type="PROSITE" id="PS50893"/>
    </source>
</evidence>
<dbReference type="GO" id="GO:0005524">
    <property type="term" value="F:ATP binding"/>
    <property type="evidence" value="ECO:0007669"/>
    <property type="project" value="UniProtKB-KW"/>
</dbReference>
<protein>
    <submittedName>
        <fullName evidence="10">ABC transporter ATP-binding protein</fullName>
    </submittedName>
</protein>
<evidence type="ECO:0000256" key="1">
    <source>
        <dbReference type="ARBA" id="ARBA00004236"/>
    </source>
</evidence>
<dbReference type="InterPro" id="IPR050763">
    <property type="entry name" value="ABC_transporter_ATP-binding"/>
</dbReference>
<dbReference type="Gene3D" id="3.40.50.300">
    <property type="entry name" value="P-loop containing nucleotide triphosphate hydrolases"/>
    <property type="match status" value="1"/>
</dbReference>
<name>A0A494WYE4_9FIRM</name>
<dbReference type="FunFam" id="3.40.50.300:FF:000589">
    <property type="entry name" value="ABC transporter, ATP-binding subunit"/>
    <property type="match status" value="1"/>
</dbReference>
<dbReference type="InterPro" id="IPR003593">
    <property type="entry name" value="AAA+_ATPase"/>
</dbReference>
<dbReference type="InterPro" id="IPR003439">
    <property type="entry name" value="ABC_transporter-like_ATP-bd"/>
</dbReference>
<dbReference type="SUPFAM" id="SSF52540">
    <property type="entry name" value="P-loop containing nucleoside triphosphate hydrolases"/>
    <property type="match status" value="1"/>
</dbReference>
<comment type="subcellular location">
    <subcellularLocation>
        <location evidence="1">Cell membrane</location>
    </subcellularLocation>
</comment>
<comment type="caution">
    <text evidence="10">The sequence shown here is derived from an EMBL/GenBank/DDBJ whole genome shotgun (WGS) entry which is preliminary data.</text>
</comment>
<dbReference type="InterPro" id="IPR017871">
    <property type="entry name" value="ABC_transporter-like_CS"/>
</dbReference>
<keyword evidence="4" id="KW-1003">Cell membrane</keyword>
<dbReference type="AlphaFoldDB" id="A0A494WYE4"/>
<evidence type="ECO:0000256" key="5">
    <source>
        <dbReference type="ARBA" id="ARBA00022741"/>
    </source>
</evidence>
<evidence type="ECO:0000256" key="6">
    <source>
        <dbReference type="ARBA" id="ARBA00022840"/>
    </source>
</evidence>
<proteinExistence type="inferred from homology"/>
<keyword evidence="3" id="KW-0813">Transport</keyword>
<accession>A0A494WYE4</accession>
<keyword evidence="11" id="KW-1185">Reference proteome</keyword>
<sequence>MDVIVAEKLTKEYNGKVAVRGIDFRVRPRECFGFLGPNGAGKTTTVNMIYCLSPVTSGRLTVLGMDVQKKSREIKSRLGVVPQENNLDPDLKVMQNLLVYANYFRIPASTARARAMELLEFFDLADRAQDRVDRLSGGMKRRLTIARALINNPDLVILDEPTTGLDPQARHLVWQRLRRLKERGVTLLLTTHYLEEASQLCDRLVIMDKGEILEEGDPGGLVAKHIGREVVEVGLGRMEYAEQFQPAVNCDDTIKMVVGRTKQLLRDHLAVGDNLFLFPRDNGQALLKVLQSMPVRFSHLLLRPATLEDVFLKLTGRGLHS</sequence>
<keyword evidence="8" id="KW-0472">Membrane</keyword>
<feature type="domain" description="ABC transporter" evidence="9">
    <location>
        <begin position="4"/>
        <end position="234"/>
    </location>
</feature>
<comment type="similarity">
    <text evidence="2">Belongs to the ABC transporter superfamily.</text>
</comment>
<dbReference type="Proteomes" id="UP000271256">
    <property type="component" value="Unassembled WGS sequence"/>
</dbReference>
<evidence type="ECO:0000313" key="11">
    <source>
        <dbReference type="Proteomes" id="UP000271256"/>
    </source>
</evidence>
<organism evidence="10 11">
    <name type="scientific">Desulfofundulus salinus</name>
    <dbReference type="NCBI Taxonomy" id="2419843"/>
    <lineage>
        <taxon>Bacteria</taxon>
        <taxon>Bacillati</taxon>
        <taxon>Bacillota</taxon>
        <taxon>Clostridia</taxon>
        <taxon>Eubacteriales</taxon>
        <taxon>Peptococcaceae</taxon>
        <taxon>Desulfofundulus</taxon>
    </lineage>
</organism>
<dbReference type="PANTHER" id="PTHR42711:SF5">
    <property type="entry name" value="ABC TRANSPORTER ATP-BINDING PROTEIN NATA"/>
    <property type="match status" value="1"/>
</dbReference>
<evidence type="ECO:0000256" key="3">
    <source>
        <dbReference type="ARBA" id="ARBA00022448"/>
    </source>
</evidence>
<evidence type="ECO:0000256" key="2">
    <source>
        <dbReference type="ARBA" id="ARBA00005417"/>
    </source>
</evidence>
<keyword evidence="6 10" id="KW-0067">ATP-binding</keyword>
<dbReference type="PANTHER" id="PTHR42711">
    <property type="entry name" value="ABC TRANSPORTER ATP-BINDING PROTEIN"/>
    <property type="match status" value="1"/>
</dbReference>
<dbReference type="SMART" id="SM00382">
    <property type="entry name" value="AAA"/>
    <property type="match status" value="1"/>
</dbReference>
<evidence type="ECO:0000256" key="8">
    <source>
        <dbReference type="ARBA" id="ARBA00023136"/>
    </source>
</evidence>
<dbReference type="Pfam" id="PF00005">
    <property type="entry name" value="ABC_tran"/>
    <property type="match status" value="1"/>
</dbReference>
<dbReference type="OrthoDB" id="1805624at2"/>
<dbReference type="InterPro" id="IPR027417">
    <property type="entry name" value="P-loop_NTPase"/>
</dbReference>
<dbReference type="GO" id="GO:0016887">
    <property type="term" value="F:ATP hydrolysis activity"/>
    <property type="evidence" value="ECO:0007669"/>
    <property type="project" value="InterPro"/>
</dbReference>